<name>A0A087UM00_STEMI</name>
<accession>A0A087UM00</accession>
<proteinExistence type="predicted"/>
<dbReference type="EMBL" id="KK120495">
    <property type="protein sequence ID" value="KFM78389.1"/>
    <property type="molecule type" value="Genomic_DNA"/>
</dbReference>
<gene>
    <name evidence="1" type="ORF">X975_12436</name>
</gene>
<dbReference type="AlphaFoldDB" id="A0A087UM00"/>
<evidence type="ECO:0000313" key="2">
    <source>
        <dbReference type="Proteomes" id="UP000054359"/>
    </source>
</evidence>
<feature type="non-terminal residue" evidence="1">
    <location>
        <position position="44"/>
    </location>
</feature>
<protein>
    <submittedName>
        <fullName evidence="1">Uncharacterized protein</fullName>
    </submittedName>
</protein>
<dbReference type="Proteomes" id="UP000054359">
    <property type="component" value="Unassembled WGS sequence"/>
</dbReference>
<keyword evidence="2" id="KW-1185">Reference proteome</keyword>
<organism evidence="1 2">
    <name type="scientific">Stegodyphus mimosarum</name>
    <name type="common">African social velvet spider</name>
    <dbReference type="NCBI Taxonomy" id="407821"/>
    <lineage>
        <taxon>Eukaryota</taxon>
        <taxon>Metazoa</taxon>
        <taxon>Ecdysozoa</taxon>
        <taxon>Arthropoda</taxon>
        <taxon>Chelicerata</taxon>
        <taxon>Arachnida</taxon>
        <taxon>Araneae</taxon>
        <taxon>Araneomorphae</taxon>
        <taxon>Entelegynae</taxon>
        <taxon>Eresoidea</taxon>
        <taxon>Eresidae</taxon>
        <taxon>Stegodyphus</taxon>
    </lineage>
</organism>
<sequence>MIWKLPLKKYSLLLIQKRIKSNLLEHMNVNIVHKDWDINYVKKS</sequence>
<reference evidence="1 2" key="1">
    <citation type="submission" date="2013-11" db="EMBL/GenBank/DDBJ databases">
        <title>Genome sequencing of Stegodyphus mimosarum.</title>
        <authorList>
            <person name="Bechsgaard J."/>
        </authorList>
    </citation>
    <scope>NUCLEOTIDE SEQUENCE [LARGE SCALE GENOMIC DNA]</scope>
</reference>
<evidence type="ECO:0000313" key="1">
    <source>
        <dbReference type="EMBL" id="KFM78389.1"/>
    </source>
</evidence>